<keyword evidence="2" id="KW-0479">Metal-binding</keyword>
<dbReference type="PROSITE" id="PS50157">
    <property type="entry name" value="ZINC_FINGER_C2H2_2"/>
    <property type="match status" value="3"/>
</dbReference>
<evidence type="ECO:0000256" key="10">
    <source>
        <dbReference type="SAM" id="MobiDB-lite"/>
    </source>
</evidence>
<sequence length="290" mass="32101">MNLVSRQQYGHVVSSSSSSSSRSYVGCGKSDDSHSTDEEAIVDVERPDTPPPPPQMSLSADEHSRRVCINGGRPVAAASAVASAAALTAWLNPATFWRDSDQWRNVLVNYYHMNRAAAARSGRGRGAVATYRPSAVPAICGVGPSAGRKSTAGSQPSPPTTTSTTSSRPKKRYICTYCQREFSKSYNLLIHERTHTDERPYPCDVCGKAFRRQDHLRDHRYIHVKEKPFRCPVCGKGFCQSRTLSSHRSNRNSMCLDTTVLHQQQRDATGNVRRPKMITDFSINSILNLQ</sequence>
<feature type="region of interest" description="Disordered" evidence="10">
    <location>
        <begin position="1"/>
        <end position="62"/>
    </location>
</feature>
<evidence type="ECO:0000259" key="11">
    <source>
        <dbReference type="PROSITE" id="PS50157"/>
    </source>
</evidence>
<gene>
    <name evidence="12" type="ORF">AGLY_015072</name>
</gene>
<keyword evidence="7" id="KW-0804">Transcription</keyword>
<evidence type="ECO:0000256" key="6">
    <source>
        <dbReference type="ARBA" id="ARBA00023015"/>
    </source>
</evidence>
<accession>A0A6G0T3D4</accession>
<proteinExistence type="predicted"/>
<dbReference type="FunFam" id="3.30.160.60:FF:002571">
    <property type="entry name" value="Protein odd-skipped-related 2"/>
    <property type="match status" value="1"/>
</dbReference>
<feature type="compositionally biased region" description="Basic and acidic residues" evidence="10">
    <location>
        <begin position="29"/>
        <end position="48"/>
    </location>
</feature>
<dbReference type="PROSITE" id="PS00028">
    <property type="entry name" value="ZINC_FINGER_C2H2_1"/>
    <property type="match status" value="2"/>
</dbReference>
<dbReference type="GO" id="GO:0005634">
    <property type="term" value="C:nucleus"/>
    <property type="evidence" value="ECO:0007669"/>
    <property type="project" value="UniProtKB-SubCell"/>
</dbReference>
<evidence type="ECO:0000256" key="2">
    <source>
        <dbReference type="ARBA" id="ARBA00022723"/>
    </source>
</evidence>
<comment type="subcellular location">
    <subcellularLocation>
        <location evidence="1">Nucleus</location>
    </subcellularLocation>
</comment>
<feature type="domain" description="C2H2-type" evidence="11">
    <location>
        <begin position="229"/>
        <end position="267"/>
    </location>
</feature>
<evidence type="ECO:0000256" key="7">
    <source>
        <dbReference type="ARBA" id="ARBA00023163"/>
    </source>
</evidence>
<dbReference type="GO" id="GO:0000977">
    <property type="term" value="F:RNA polymerase II transcription regulatory region sequence-specific DNA binding"/>
    <property type="evidence" value="ECO:0007669"/>
    <property type="project" value="TreeGrafter"/>
</dbReference>
<protein>
    <recommendedName>
        <fullName evidence="11">C2H2-type domain-containing protein</fullName>
    </recommendedName>
</protein>
<dbReference type="SUPFAM" id="SSF57667">
    <property type="entry name" value="beta-beta-alpha zinc fingers"/>
    <property type="match status" value="2"/>
</dbReference>
<keyword evidence="4 9" id="KW-0863">Zinc-finger</keyword>
<keyword evidence="13" id="KW-1185">Reference proteome</keyword>
<organism evidence="12 13">
    <name type="scientific">Aphis glycines</name>
    <name type="common">Soybean aphid</name>
    <dbReference type="NCBI Taxonomy" id="307491"/>
    <lineage>
        <taxon>Eukaryota</taxon>
        <taxon>Metazoa</taxon>
        <taxon>Ecdysozoa</taxon>
        <taxon>Arthropoda</taxon>
        <taxon>Hexapoda</taxon>
        <taxon>Insecta</taxon>
        <taxon>Pterygota</taxon>
        <taxon>Neoptera</taxon>
        <taxon>Paraneoptera</taxon>
        <taxon>Hemiptera</taxon>
        <taxon>Sternorrhyncha</taxon>
        <taxon>Aphidomorpha</taxon>
        <taxon>Aphidoidea</taxon>
        <taxon>Aphididae</taxon>
        <taxon>Aphidini</taxon>
        <taxon>Aphis</taxon>
        <taxon>Aphis</taxon>
    </lineage>
</organism>
<dbReference type="Proteomes" id="UP000475862">
    <property type="component" value="Unassembled WGS sequence"/>
</dbReference>
<evidence type="ECO:0000256" key="9">
    <source>
        <dbReference type="PROSITE-ProRule" id="PRU00042"/>
    </source>
</evidence>
<feature type="domain" description="C2H2-type" evidence="11">
    <location>
        <begin position="201"/>
        <end position="228"/>
    </location>
</feature>
<dbReference type="Pfam" id="PF00096">
    <property type="entry name" value="zf-C2H2"/>
    <property type="match status" value="3"/>
</dbReference>
<dbReference type="FunFam" id="3.30.160.60:FF:000446">
    <property type="entry name" value="Zinc finger protein"/>
    <property type="match status" value="1"/>
</dbReference>
<evidence type="ECO:0000256" key="1">
    <source>
        <dbReference type="ARBA" id="ARBA00004123"/>
    </source>
</evidence>
<dbReference type="InterPro" id="IPR036236">
    <property type="entry name" value="Znf_C2H2_sf"/>
</dbReference>
<reference evidence="12 13" key="1">
    <citation type="submission" date="2019-08" db="EMBL/GenBank/DDBJ databases">
        <title>The genome of the soybean aphid Biotype 1, its phylome, world population structure and adaptation to the North American continent.</title>
        <authorList>
            <person name="Giordano R."/>
            <person name="Donthu R.K."/>
            <person name="Hernandez A.G."/>
            <person name="Wright C.L."/>
            <person name="Zimin A.V."/>
        </authorList>
    </citation>
    <scope>NUCLEOTIDE SEQUENCE [LARGE SCALE GENOMIC DNA]</scope>
    <source>
        <tissue evidence="12">Whole aphids</tissue>
    </source>
</reference>
<evidence type="ECO:0000256" key="8">
    <source>
        <dbReference type="ARBA" id="ARBA00023242"/>
    </source>
</evidence>
<keyword evidence="8" id="KW-0539">Nucleus</keyword>
<evidence type="ECO:0000256" key="4">
    <source>
        <dbReference type="ARBA" id="ARBA00022771"/>
    </source>
</evidence>
<feature type="compositionally biased region" description="Low complexity" evidence="10">
    <location>
        <begin position="150"/>
        <end position="167"/>
    </location>
</feature>
<dbReference type="InterPro" id="IPR013087">
    <property type="entry name" value="Znf_C2H2_type"/>
</dbReference>
<dbReference type="GO" id="GO:0008270">
    <property type="term" value="F:zinc ion binding"/>
    <property type="evidence" value="ECO:0007669"/>
    <property type="project" value="UniProtKB-KW"/>
</dbReference>
<keyword evidence="3" id="KW-0677">Repeat</keyword>
<feature type="compositionally biased region" description="Low complexity" evidence="10">
    <location>
        <begin position="14"/>
        <end position="23"/>
    </location>
</feature>
<evidence type="ECO:0000256" key="5">
    <source>
        <dbReference type="ARBA" id="ARBA00022833"/>
    </source>
</evidence>
<name>A0A6G0T3D4_APHGL</name>
<feature type="region of interest" description="Disordered" evidence="10">
    <location>
        <begin position="142"/>
        <end position="168"/>
    </location>
</feature>
<keyword evidence="6" id="KW-0805">Transcription regulation</keyword>
<dbReference type="GO" id="GO:0000981">
    <property type="term" value="F:DNA-binding transcription factor activity, RNA polymerase II-specific"/>
    <property type="evidence" value="ECO:0007669"/>
    <property type="project" value="TreeGrafter"/>
</dbReference>
<evidence type="ECO:0000256" key="3">
    <source>
        <dbReference type="ARBA" id="ARBA00022737"/>
    </source>
</evidence>
<dbReference type="AlphaFoldDB" id="A0A6G0T3D4"/>
<evidence type="ECO:0000313" key="13">
    <source>
        <dbReference type="Proteomes" id="UP000475862"/>
    </source>
</evidence>
<dbReference type="SMART" id="SM00355">
    <property type="entry name" value="ZnF_C2H2"/>
    <property type="match status" value="3"/>
</dbReference>
<comment type="caution">
    <text evidence="12">The sequence shown here is derived from an EMBL/GenBank/DDBJ whole genome shotgun (WGS) entry which is preliminary data.</text>
</comment>
<dbReference type="EMBL" id="VYZN01000065">
    <property type="protein sequence ID" value="KAE9525022.1"/>
    <property type="molecule type" value="Genomic_DNA"/>
</dbReference>
<dbReference type="PANTHER" id="PTHR14196">
    <property type="entry name" value="ODD-SKIPPED - RELATED"/>
    <property type="match status" value="1"/>
</dbReference>
<feature type="domain" description="C2H2-type" evidence="11">
    <location>
        <begin position="173"/>
        <end position="200"/>
    </location>
</feature>
<keyword evidence="5" id="KW-0862">Zinc</keyword>
<dbReference type="Gene3D" id="3.30.160.60">
    <property type="entry name" value="Classic Zinc Finger"/>
    <property type="match status" value="3"/>
</dbReference>
<dbReference type="FunFam" id="3.30.160.60:FF:000311">
    <property type="entry name" value="protein odd-skipped-related 2 isoform X1"/>
    <property type="match status" value="1"/>
</dbReference>
<dbReference type="InterPro" id="IPR050717">
    <property type="entry name" value="C2H2-ZF_Transcription_Reg"/>
</dbReference>
<dbReference type="OrthoDB" id="9451254at2759"/>
<evidence type="ECO:0000313" key="12">
    <source>
        <dbReference type="EMBL" id="KAE9525022.1"/>
    </source>
</evidence>
<dbReference type="PANTHER" id="PTHR14196:SF0">
    <property type="entry name" value="PROTEIN BOWEL"/>
    <property type="match status" value="1"/>
</dbReference>